<dbReference type="AlphaFoldDB" id="R9BSC0"/>
<protein>
    <submittedName>
        <fullName evidence="1">Uncharacterized protein</fullName>
    </submittedName>
</protein>
<comment type="caution">
    <text evidence="1">The sequence shown here is derived from an EMBL/GenBank/DDBJ whole genome shotgun (WGS) entry which is preliminary data.</text>
</comment>
<dbReference type="PATRIC" id="fig|1202534.3.peg.3879"/>
<proteinExistence type="predicted"/>
<dbReference type="Proteomes" id="UP000013988">
    <property type="component" value="Unassembled WGS sequence"/>
</dbReference>
<dbReference type="EMBL" id="ASRV01000236">
    <property type="protein sequence ID" value="EOR19963.1"/>
    <property type="molecule type" value="Genomic_DNA"/>
</dbReference>
<keyword evidence="2" id="KW-1185">Reference proteome</keyword>
<organism evidence="1 2">
    <name type="scientific">Clostridium sartagoforme AAU1</name>
    <dbReference type="NCBI Taxonomy" id="1202534"/>
    <lineage>
        <taxon>Bacteria</taxon>
        <taxon>Bacillati</taxon>
        <taxon>Bacillota</taxon>
        <taxon>Clostridia</taxon>
        <taxon>Eubacteriales</taxon>
        <taxon>Clostridiaceae</taxon>
        <taxon>Clostridium</taxon>
    </lineage>
</organism>
<reference evidence="1 2" key="1">
    <citation type="submission" date="2013-03" db="EMBL/GenBank/DDBJ databases">
        <title>Whole genome shotgun sequencing of Clostridium sartagoforme AAU1.</title>
        <authorList>
            <person name="Joshi C.G."/>
            <person name="Duggirala S.M."/>
            <person name="Nathani N.M."/>
            <person name="Bhatt V.D."/>
            <person name="Patel A.K."/>
            <person name="Pandya P.R."/>
            <person name="KaPatel J.A."/>
        </authorList>
    </citation>
    <scope>NUCLEOTIDE SEQUENCE [LARGE SCALE GENOMIC DNA]</scope>
    <source>
        <strain evidence="1 2">AAU1</strain>
    </source>
</reference>
<dbReference type="RefSeq" id="WP_016209094.1">
    <property type="nucleotide sequence ID" value="NZ_ASRV01000236.1"/>
</dbReference>
<evidence type="ECO:0000313" key="1">
    <source>
        <dbReference type="EMBL" id="EOR19963.1"/>
    </source>
</evidence>
<gene>
    <name evidence="1" type="ORF">A500_19434</name>
</gene>
<evidence type="ECO:0000313" key="2">
    <source>
        <dbReference type="Proteomes" id="UP000013988"/>
    </source>
</evidence>
<sequence length="111" mass="12973">MAESGMPVFKDANKAFKQAKIDFAYGFDFIKDEFNLNKVNRFYWKPYKTYGWQVTTEDDELKKQCLDISVFFDIYENSFGIELNFFICYILLKSSSQGTVHSYGNNLALPN</sequence>
<accession>R9BSC0</accession>
<name>R9BSC0_9CLOT</name>